<dbReference type="InterPro" id="IPR001251">
    <property type="entry name" value="CRAL-TRIO_dom"/>
</dbReference>
<dbReference type="SMART" id="SM01100">
    <property type="entry name" value="CRAL_TRIO_N"/>
    <property type="match status" value="1"/>
</dbReference>
<dbReference type="Gene3D" id="1.10.8.20">
    <property type="entry name" value="N-terminal domain of phosphatidylinositol transfer protein sec14p"/>
    <property type="match status" value="1"/>
</dbReference>
<evidence type="ECO:0000256" key="1">
    <source>
        <dbReference type="SAM" id="MobiDB-lite"/>
    </source>
</evidence>
<dbReference type="InterPro" id="IPR036865">
    <property type="entry name" value="CRAL-TRIO_dom_sf"/>
</dbReference>
<sequence length="389" mass="44760">MKINNLASRRSSRPGFDSVSSVAKRESRENCVMPQGGEKLSNGRIDGGNLTREIIHLEGEDSLKKDDADVRKCGNDLDGMPELKDDQIQLSDEEVSLDLGEPSPEVMEYARRELGETDDVKCRTLQELRDIIYERGECLPHRMDDDFLIRFLRTRNFNVNRAHRLIVNYCNFKEEHPEIHQDVCPPEMKHIGEDDVMSVPPYRTQDGRRIMIYRLGNWDPRKYGVEEIFKATVIILELGVLEPRAQILGGDVIFDLEGITMAHAWTITPQVASMVVALMVSAFPMTTNAIHILHQSWVFDVMFSVFKPLLDVKMQNKIFFHGSNMDSLHKHISASYLPKKYGGIREELPYYKWIDNLSKVPQIVKEMKQLGYVLPEEKQKQQPDQSVED</sequence>
<dbReference type="InterPro" id="IPR011074">
    <property type="entry name" value="CRAL/TRIO_N_dom"/>
</dbReference>
<dbReference type="Gene3D" id="1.20.5.1200">
    <property type="entry name" value="Alpha-tocopherol transfer"/>
    <property type="match status" value="1"/>
</dbReference>
<keyword evidence="4" id="KW-1185">Reference proteome</keyword>
<feature type="region of interest" description="Disordered" evidence="1">
    <location>
        <begin position="1"/>
        <end position="45"/>
    </location>
</feature>
<evidence type="ECO:0000259" key="2">
    <source>
        <dbReference type="PROSITE" id="PS50191"/>
    </source>
</evidence>
<dbReference type="GO" id="GO:0016020">
    <property type="term" value="C:membrane"/>
    <property type="evidence" value="ECO:0007669"/>
    <property type="project" value="TreeGrafter"/>
</dbReference>
<dbReference type="EMBL" id="WNWW01000926">
    <property type="protein sequence ID" value="KAF3420669.1"/>
    <property type="molecule type" value="Genomic_DNA"/>
</dbReference>
<dbReference type="InterPro" id="IPR036273">
    <property type="entry name" value="CRAL/TRIO_N_dom_sf"/>
</dbReference>
<dbReference type="SUPFAM" id="SSF46938">
    <property type="entry name" value="CRAL/TRIO N-terminal domain"/>
    <property type="match status" value="1"/>
</dbReference>
<dbReference type="CDD" id="cd00170">
    <property type="entry name" value="SEC14"/>
    <property type="match status" value="1"/>
</dbReference>
<dbReference type="AlphaFoldDB" id="A0A833RC45"/>
<dbReference type="Pfam" id="PF03765">
    <property type="entry name" value="CRAL_TRIO_N"/>
    <property type="match status" value="1"/>
</dbReference>
<evidence type="ECO:0000313" key="4">
    <source>
        <dbReference type="Proteomes" id="UP000655588"/>
    </source>
</evidence>
<dbReference type="Gene3D" id="3.40.525.10">
    <property type="entry name" value="CRAL-TRIO lipid binding domain"/>
    <property type="match status" value="1"/>
</dbReference>
<feature type="domain" description="CRAL-TRIO" evidence="2">
    <location>
        <begin position="184"/>
        <end position="349"/>
    </location>
</feature>
<gene>
    <name evidence="3" type="ORF">E2986_08164</name>
</gene>
<protein>
    <recommendedName>
        <fullName evidence="2">CRAL-TRIO domain-containing protein</fullName>
    </recommendedName>
</protein>
<reference evidence="3" key="1">
    <citation type="submission" date="2019-11" db="EMBL/GenBank/DDBJ databases">
        <title>The nuclear and mitochondrial genomes of Frieseomelitta varia - a highly eusocial stingless bee (Meliponini) with a permanently sterile worker caste.</title>
        <authorList>
            <person name="Freitas F.C.P."/>
            <person name="Lourenco A.P."/>
            <person name="Nunes F.M.F."/>
            <person name="Paschoal A.R."/>
            <person name="Abreu F.C.P."/>
            <person name="Barbin F.O."/>
            <person name="Bataglia L."/>
            <person name="Cardoso-Junior C.A.M."/>
            <person name="Cervoni M.S."/>
            <person name="Silva S.R."/>
            <person name="Dalarmi F."/>
            <person name="Del Lama M.A."/>
            <person name="Depintor T.S."/>
            <person name="Ferreira K.M."/>
            <person name="Goria P.S."/>
            <person name="Jaskot M.C."/>
            <person name="Lago D.C."/>
            <person name="Luna-Lucena D."/>
            <person name="Moda L.M."/>
            <person name="Nascimento L."/>
            <person name="Pedrino M."/>
            <person name="Rabico F.O."/>
            <person name="Sanches F.C."/>
            <person name="Santos D.E."/>
            <person name="Santos C.G."/>
            <person name="Vieira J."/>
            <person name="Lopes T.F."/>
            <person name="Barchuk A.R."/>
            <person name="Hartfelder K."/>
            <person name="Simoes Z.L.P."/>
            <person name="Bitondi M.M.G."/>
            <person name="Pinheiro D.G."/>
        </authorList>
    </citation>
    <scope>NUCLEOTIDE SEQUENCE</scope>
    <source>
        <strain evidence="3">USP_RPSP 00005682</strain>
        <tissue evidence="3">Whole individual</tissue>
    </source>
</reference>
<proteinExistence type="predicted"/>
<dbReference type="PANTHER" id="PTHR10174:SF234">
    <property type="entry name" value="SD01558P"/>
    <property type="match status" value="1"/>
</dbReference>
<dbReference type="PRINTS" id="PR00180">
    <property type="entry name" value="CRETINALDHBP"/>
</dbReference>
<dbReference type="Pfam" id="PF00650">
    <property type="entry name" value="CRAL_TRIO"/>
    <property type="match status" value="1"/>
</dbReference>
<organism evidence="3 4">
    <name type="scientific">Frieseomelitta varia</name>
    <dbReference type="NCBI Taxonomy" id="561572"/>
    <lineage>
        <taxon>Eukaryota</taxon>
        <taxon>Metazoa</taxon>
        <taxon>Ecdysozoa</taxon>
        <taxon>Arthropoda</taxon>
        <taxon>Hexapoda</taxon>
        <taxon>Insecta</taxon>
        <taxon>Pterygota</taxon>
        <taxon>Neoptera</taxon>
        <taxon>Endopterygota</taxon>
        <taxon>Hymenoptera</taxon>
        <taxon>Apocrita</taxon>
        <taxon>Aculeata</taxon>
        <taxon>Apoidea</taxon>
        <taxon>Anthophila</taxon>
        <taxon>Apidae</taxon>
        <taxon>Frieseomelitta</taxon>
    </lineage>
</organism>
<evidence type="ECO:0000313" key="3">
    <source>
        <dbReference type="EMBL" id="KAF3420669.1"/>
    </source>
</evidence>
<comment type="caution">
    <text evidence="3">The sequence shown here is derived from an EMBL/GenBank/DDBJ whole genome shotgun (WGS) entry which is preliminary data.</text>
</comment>
<dbReference type="Proteomes" id="UP000655588">
    <property type="component" value="Unassembled WGS sequence"/>
</dbReference>
<dbReference type="GO" id="GO:1902936">
    <property type="term" value="F:phosphatidylinositol bisphosphate binding"/>
    <property type="evidence" value="ECO:0007669"/>
    <property type="project" value="TreeGrafter"/>
</dbReference>
<dbReference type="SUPFAM" id="SSF52087">
    <property type="entry name" value="CRAL/TRIO domain"/>
    <property type="match status" value="1"/>
</dbReference>
<name>A0A833RC45_9HYME</name>
<accession>A0A833RC45</accession>
<dbReference type="PROSITE" id="PS50191">
    <property type="entry name" value="CRAL_TRIO"/>
    <property type="match status" value="1"/>
</dbReference>
<dbReference type="SMART" id="SM00516">
    <property type="entry name" value="SEC14"/>
    <property type="match status" value="1"/>
</dbReference>
<dbReference type="PANTHER" id="PTHR10174">
    <property type="entry name" value="ALPHA-TOCOPHEROL TRANSFER PROTEIN-RELATED"/>
    <property type="match status" value="1"/>
</dbReference>